<dbReference type="Pfam" id="PF13911">
    <property type="entry name" value="AhpC-TSA_2"/>
    <property type="match status" value="1"/>
</dbReference>
<reference evidence="1" key="1">
    <citation type="submission" date="2019-02" db="EMBL/GenBank/DDBJ databases">
        <authorList>
            <consortium name="Pathogen Informatics"/>
        </authorList>
    </citation>
    <scope>NUCLEOTIDE SEQUENCE</scope>
    <source>
        <strain evidence="1">3012STDY6733949</strain>
    </source>
</reference>
<evidence type="ECO:0000313" key="1">
    <source>
        <dbReference type="EMBL" id="VFA85870.1"/>
    </source>
</evidence>
<dbReference type="AlphaFoldDB" id="A0A449GJH2"/>
<name>A0A449GJH2_NOCFR</name>
<dbReference type="EMBL" id="CAACYE010000005">
    <property type="protein sequence ID" value="VFA85870.1"/>
    <property type="molecule type" value="Genomic_DNA"/>
</dbReference>
<sequence>MSLLGTVPGRTLDTVTGDQVPVPDPTRLIHLQFRRFAGCPVCHLHLRSFVTRADEVAAAGVREVVVFHSAAAELRKYTDDLPFAVVADPGRVLYREFGVETAPRAVLDPRAWPTILRAVAHAALATLRGRPAPPLRPDGGSLGLPADFLIAPDGRVLASHHGVHADDQWSVDELLARVPAPEPTP</sequence>
<dbReference type="SUPFAM" id="SSF52833">
    <property type="entry name" value="Thioredoxin-like"/>
    <property type="match status" value="1"/>
</dbReference>
<dbReference type="InterPro" id="IPR036249">
    <property type="entry name" value="Thioredoxin-like_sf"/>
</dbReference>
<organism evidence="1">
    <name type="scientific">Nocardia farcinica</name>
    <dbReference type="NCBI Taxonomy" id="37329"/>
    <lineage>
        <taxon>Bacteria</taxon>
        <taxon>Bacillati</taxon>
        <taxon>Actinomycetota</taxon>
        <taxon>Actinomycetes</taxon>
        <taxon>Mycobacteriales</taxon>
        <taxon>Nocardiaceae</taxon>
        <taxon>Nocardia</taxon>
    </lineage>
</organism>
<protein>
    <submittedName>
        <fullName evidence="1">AhpC/TSA family</fullName>
    </submittedName>
</protein>
<accession>A0A449GJH2</accession>
<dbReference type="CDD" id="cd02970">
    <property type="entry name" value="PRX_like2"/>
    <property type="match status" value="1"/>
</dbReference>
<gene>
    <name evidence="1" type="ORF">NCTC1935_03716</name>
</gene>
<dbReference type="RefSeq" id="WP_011211566.1">
    <property type="nucleotide sequence ID" value="NZ_CAACYE020000001.1"/>
</dbReference>
<dbReference type="Gene3D" id="3.40.30.10">
    <property type="entry name" value="Glutaredoxin"/>
    <property type="match status" value="1"/>
</dbReference>
<dbReference type="InterPro" id="IPR032801">
    <property type="entry name" value="PXL2A/B/C"/>
</dbReference>
<dbReference type="GeneID" id="61135608"/>
<proteinExistence type="predicted"/>
<dbReference type="OMA" id="EHASDQW"/>